<dbReference type="OrthoDB" id="439943at2759"/>
<dbReference type="EMBL" id="CAJNOM010000553">
    <property type="protein sequence ID" value="CAF1497482.1"/>
    <property type="molecule type" value="Genomic_DNA"/>
</dbReference>
<evidence type="ECO:0000256" key="1">
    <source>
        <dbReference type="ARBA" id="ARBA00007677"/>
    </source>
</evidence>
<dbReference type="InterPro" id="IPR029044">
    <property type="entry name" value="Nucleotide-diphossugar_trans"/>
</dbReference>
<dbReference type="Proteomes" id="UP000663832">
    <property type="component" value="Unassembled WGS sequence"/>
</dbReference>
<sequence>MIDLGQSKIYTYESIRTSSSSKNLITILTPKPSSKLIPILQQLDSNFADNFTTNVLIMHTSEPYTADLLRLTASTRRQVLFLNVDNIFYLFPANFDPCHTKTTYRVRGKWNYQFMIRFWFKTFFELPQLQGYEYIMRLDDDSELKGKWINVFEEMRNKKAVYFANNLDIDLEKILPGTMILKNVIFEYVKNNNITAKQPEMLRDAFTSDSVHNYYNNFEVTNTEFFRRADISHWVQAVDSTHGIFKYRWGDAILRYLTVALFAEQQYVLHRRNYNMSYCHKC</sequence>
<comment type="caution">
    <text evidence="3">The sequence shown here is derived from an EMBL/GenBank/DDBJ whole genome shotgun (WGS) entry which is preliminary data.</text>
</comment>
<protein>
    <submittedName>
        <fullName evidence="3">Uncharacterized protein</fullName>
    </submittedName>
</protein>
<dbReference type="GO" id="GO:0000026">
    <property type="term" value="F:alpha-1,2-mannosyltransferase activity"/>
    <property type="evidence" value="ECO:0007669"/>
    <property type="project" value="TreeGrafter"/>
</dbReference>
<dbReference type="SUPFAM" id="SSF53448">
    <property type="entry name" value="Nucleotide-diphospho-sugar transferases"/>
    <property type="match status" value="1"/>
</dbReference>
<organism evidence="3 6">
    <name type="scientific">Adineta steineri</name>
    <dbReference type="NCBI Taxonomy" id="433720"/>
    <lineage>
        <taxon>Eukaryota</taxon>
        <taxon>Metazoa</taxon>
        <taxon>Spiralia</taxon>
        <taxon>Gnathifera</taxon>
        <taxon>Rotifera</taxon>
        <taxon>Eurotatoria</taxon>
        <taxon>Bdelloidea</taxon>
        <taxon>Adinetida</taxon>
        <taxon>Adinetidae</taxon>
        <taxon>Adineta</taxon>
    </lineage>
</organism>
<dbReference type="AlphaFoldDB" id="A0A814VIL3"/>
<dbReference type="InterPro" id="IPR002685">
    <property type="entry name" value="Glyco_trans_15"/>
</dbReference>
<dbReference type="GO" id="GO:0006487">
    <property type="term" value="P:protein N-linked glycosylation"/>
    <property type="evidence" value="ECO:0007669"/>
    <property type="project" value="TreeGrafter"/>
</dbReference>
<evidence type="ECO:0000313" key="5">
    <source>
        <dbReference type="Proteomes" id="UP000663832"/>
    </source>
</evidence>
<gene>
    <name evidence="3" type="ORF">BJG266_LOCUS26164</name>
    <name evidence="4" type="ORF">QVE165_LOCUS43275</name>
</gene>
<dbReference type="EMBL" id="CAJNOI010000214">
    <property type="protein sequence ID" value="CAF1188017.1"/>
    <property type="molecule type" value="Genomic_DNA"/>
</dbReference>
<dbReference type="GO" id="GO:0000032">
    <property type="term" value="P:cell wall mannoprotein biosynthetic process"/>
    <property type="evidence" value="ECO:0007669"/>
    <property type="project" value="TreeGrafter"/>
</dbReference>
<proteinExistence type="inferred from homology"/>
<evidence type="ECO:0000313" key="4">
    <source>
        <dbReference type="EMBL" id="CAF1497482.1"/>
    </source>
</evidence>
<reference evidence="3" key="1">
    <citation type="submission" date="2021-02" db="EMBL/GenBank/DDBJ databases">
        <authorList>
            <person name="Nowell W R."/>
        </authorList>
    </citation>
    <scope>NUCLEOTIDE SEQUENCE</scope>
</reference>
<dbReference type="PANTHER" id="PTHR31121:SF6">
    <property type="entry name" value="ALPHA-1,2 MANNOSYLTRANSFERASE KTR1"/>
    <property type="match status" value="1"/>
</dbReference>
<evidence type="ECO:0000256" key="2">
    <source>
        <dbReference type="ARBA" id="ARBA00022679"/>
    </source>
</evidence>
<dbReference type="PANTHER" id="PTHR31121">
    <property type="entry name" value="ALPHA-1,2 MANNOSYLTRANSFERASE KTR1"/>
    <property type="match status" value="1"/>
</dbReference>
<accession>A0A814VIL3</accession>
<comment type="similarity">
    <text evidence="1">Belongs to the glycosyltransferase 15 family.</text>
</comment>
<evidence type="ECO:0000313" key="3">
    <source>
        <dbReference type="EMBL" id="CAF1188017.1"/>
    </source>
</evidence>
<dbReference type="Pfam" id="PF01793">
    <property type="entry name" value="Glyco_transf_15"/>
    <property type="match status" value="1"/>
</dbReference>
<dbReference type="Gene3D" id="3.90.550.10">
    <property type="entry name" value="Spore Coat Polysaccharide Biosynthesis Protein SpsA, Chain A"/>
    <property type="match status" value="1"/>
</dbReference>
<keyword evidence="2" id="KW-0808">Transferase</keyword>
<name>A0A814VIL3_9BILA</name>
<evidence type="ECO:0000313" key="6">
    <source>
        <dbReference type="Proteomes" id="UP000663877"/>
    </source>
</evidence>
<dbReference type="Proteomes" id="UP000663877">
    <property type="component" value="Unassembled WGS sequence"/>
</dbReference>
<dbReference type="GO" id="GO:0005794">
    <property type="term" value="C:Golgi apparatus"/>
    <property type="evidence" value="ECO:0007669"/>
    <property type="project" value="TreeGrafter"/>
</dbReference>
<dbReference type="GO" id="GO:0016020">
    <property type="term" value="C:membrane"/>
    <property type="evidence" value="ECO:0007669"/>
    <property type="project" value="InterPro"/>
</dbReference>
<keyword evidence="5" id="KW-1185">Reference proteome</keyword>